<dbReference type="Proteomes" id="UP000694563">
    <property type="component" value="Chromosome 12"/>
</dbReference>
<evidence type="ECO:0000256" key="4">
    <source>
        <dbReference type="ARBA" id="ARBA00022737"/>
    </source>
</evidence>
<feature type="compositionally biased region" description="Basic and acidic residues" evidence="11">
    <location>
        <begin position="290"/>
        <end position="300"/>
    </location>
</feature>
<keyword evidence="8" id="KW-0804">Transcription</keyword>
<dbReference type="PANTHER" id="PTHR47772:SF15">
    <property type="entry name" value="REDUCED EXPRESSION 2-RELATED"/>
    <property type="match status" value="1"/>
</dbReference>
<dbReference type="Gene3D" id="3.30.160.60">
    <property type="entry name" value="Classic Zinc Finger"/>
    <property type="match status" value="1"/>
</dbReference>
<dbReference type="PROSITE" id="PS00028">
    <property type="entry name" value="ZINC_FINGER_C2H2_1"/>
    <property type="match status" value="1"/>
</dbReference>
<sequence length="427" mass="45062">MQNSKVERKRPLGGHWGSQWQLPAEAAWRSRALRPPGPQSGEPREGGALPLVGPSTTWRGAAGIPWIPRTPKLRIRGEGTPGPQNPPASLIVKTEEGGAFRVPGTPSSLGRAGIDTARPPTAAQLRCRPRPAGDALGGSPCPSLWHGGKSHPLLALPPPDKQLSTETREDKSPRQNLVQEAVGSGSTGQESNGEEKPLGRPHKCRQCRMSFKWRSSLIHHQMIHTGEQLYECGECGKNLRLTDPSAAPTAGRASGKAPILSRTGTSTPGKGPTSVGIVGRALGSAPSCFDSRRHTGRRDPFTASTATRASSTTATSSPTSACTPGRGPTSVINVGRGFRPVAISSCTSRFTWRRGSSAALSATRASSTTPPSSATSTSTPGKSPTSVGSTPGWLSFCFDLIFFHFSISLCTKAKRDLSVTWKLPKSH</sequence>
<name>A0A8C3VBD7_CATUS</name>
<dbReference type="GO" id="GO:0005634">
    <property type="term" value="C:nucleus"/>
    <property type="evidence" value="ECO:0007669"/>
    <property type="project" value="UniProtKB-SubCell"/>
</dbReference>
<dbReference type="InterPro" id="IPR036236">
    <property type="entry name" value="Znf_C2H2_sf"/>
</dbReference>
<evidence type="ECO:0000256" key="5">
    <source>
        <dbReference type="ARBA" id="ARBA00022771"/>
    </source>
</evidence>
<dbReference type="AlphaFoldDB" id="A0A8C3VBD7"/>
<evidence type="ECO:0000256" key="8">
    <source>
        <dbReference type="ARBA" id="ARBA00023163"/>
    </source>
</evidence>
<keyword evidence="4" id="KW-0677">Repeat</keyword>
<feature type="compositionally biased region" description="Low complexity" evidence="11">
    <location>
        <begin position="302"/>
        <end position="323"/>
    </location>
</feature>
<evidence type="ECO:0000256" key="1">
    <source>
        <dbReference type="ARBA" id="ARBA00004123"/>
    </source>
</evidence>
<dbReference type="InterPro" id="IPR013087">
    <property type="entry name" value="Znf_C2H2_type"/>
</dbReference>
<dbReference type="GO" id="GO:0008270">
    <property type="term" value="F:zinc ion binding"/>
    <property type="evidence" value="ECO:0007669"/>
    <property type="project" value="UniProtKB-KW"/>
</dbReference>
<evidence type="ECO:0000313" key="13">
    <source>
        <dbReference type="Ensembl" id="ENSCUSP00005026619.1"/>
    </source>
</evidence>
<keyword evidence="6" id="KW-0862">Zinc</keyword>
<dbReference type="PROSITE" id="PS50157">
    <property type="entry name" value="ZINC_FINGER_C2H2_2"/>
    <property type="match status" value="1"/>
</dbReference>
<comment type="subcellular location">
    <subcellularLocation>
        <location evidence="1">Nucleus</location>
    </subcellularLocation>
</comment>
<evidence type="ECO:0000256" key="11">
    <source>
        <dbReference type="SAM" id="MobiDB-lite"/>
    </source>
</evidence>
<organism evidence="13 14">
    <name type="scientific">Catharus ustulatus</name>
    <name type="common">Russet-backed thrush</name>
    <name type="synonym">Hylocichla ustulatus</name>
    <dbReference type="NCBI Taxonomy" id="91951"/>
    <lineage>
        <taxon>Eukaryota</taxon>
        <taxon>Metazoa</taxon>
        <taxon>Chordata</taxon>
        <taxon>Craniata</taxon>
        <taxon>Vertebrata</taxon>
        <taxon>Euteleostomi</taxon>
        <taxon>Archelosauria</taxon>
        <taxon>Archosauria</taxon>
        <taxon>Dinosauria</taxon>
        <taxon>Saurischia</taxon>
        <taxon>Theropoda</taxon>
        <taxon>Coelurosauria</taxon>
        <taxon>Aves</taxon>
        <taxon>Neognathae</taxon>
        <taxon>Neoaves</taxon>
        <taxon>Telluraves</taxon>
        <taxon>Australaves</taxon>
        <taxon>Passeriformes</taxon>
        <taxon>Turdidae</taxon>
        <taxon>Catharus</taxon>
    </lineage>
</organism>
<feature type="region of interest" description="Disordered" evidence="11">
    <location>
        <begin position="359"/>
        <end position="386"/>
    </location>
</feature>
<evidence type="ECO:0000256" key="9">
    <source>
        <dbReference type="ARBA" id="ARBA00023242"/>
    </source>
</evidence>
<keyword evidence="5 10" id="KW-0863">Zinc-finger</keyword>
<evidence type="ECO:0000256" key="7">
    <source>
        <dbReference type="ARBA" id="ARBA00023015"/>
    </source>
</evidence>
<comment type="similarity">
    <text evidence="2">Belongs to the krueppel C2H2-type zinc-finger protein family.</text>
</comment>
<dbReference type="Ensembl" id="ENSCUST00005027555.1">
    <property type="protein sequence ID" value="ENSCUSP00005026619.1"/>
    <property type="gene ID" value="ENSCUSG00005016486.1"/>
</dbReference>
<feature type="region of interest" description="Disordered" evidence="11">
    <location>
        <begin position="1"/>
        <end position="65"/>
    </location>
</feature>
<dbReference type="FunFam" id="3.30.160.60:FF:000739">
    <property type="entry name" value="Zgc:171418 protein"/>
    <property type="match status" value="1"/>
</dbReference>
<proteinExistence type="inferred from homology"/>
<feature type="region of interest" description="Disordered" evidence="11">
    <location>
        <begin position="246"/>
        <end position="328"/>
    </location>
</feature>
<dbReference type="SUPFAM" id="SSF57667">
    <property type="entry name" value="beta-beta-alpha zinc fingers"/>
    <property type="match status" value="1"/>
</dbReference>
<evidence type="ECO:0000256" key="3">
    <source>
        <dbReference type="ARBA" id="ARBA00022723"/>
    </source>
</evidence>
<reference evidence="13" key="2">
    <citation type="submission" date="2025-08" db="UniProtKB">
        <authorList>
            <consortium name="Ensembl"/>
        </authorList>
    </citation>
    <scope>IDENTIFICATION</scope>
</reference>
<accession>A0A8C3VBD7</accession>
<evidence type="ECO:0000256" key="10">
    <source>
        <dbReference type="PROSITE-ProRule" id="PRU00042"/>
    </source>
</evidence>
<reference evidence="13" key="1">
    <citation type="submission" date="2020-10" db="EMBL/GenBank/DDBJ databases">
        <title>Catharus ustulatus (Swainson's thrush) genome, bCatUst1, primary haplotype v2.</title>
        <authorList>
            <person name="Delmore K."/>
            <person name="Vafadar M."/>
            <person name="Formenti G."/>
            <person name="Chow W."/>
            <person name="Pelan S."/>
            <person name="Howe K."/>
            <person name="Rhie A."/>
            <person name="Mountcastle J."/>
            <person name="Haase B."/>
            <person name="Fedrigo O."/>
            <person name="Jarvis E.D."/>
        </authorList>
    </citation>
    <scope>NUCLEOTIDE SEQUENCE [LARGE SCALE GENOMIC DNA]</scope>
</reference>
<keyword evidence="14" id="KW-1185">Reference proteome</keyword>
<dbReference type="InterPro" id="IPR050636">
    <property type="entry name" value="C2H2-ZF_domain-containing"/>
</dbReference>
<keyword evidence="7" id="KW-0805">Transcription regulation</keyword>
<keyword evidence="9" id="KW-0539">Nucleus</keyword>
<reference evidence="13" key="3">
    <citation type="submission" date="2025-09" db="UniProtKB">
        <authorList>
            <consortium name="Ensembl"/>
        </authorList>
    </citation>
    <scope>IDENTIFICATION</scope>
</reference>
<protein>
    <recommendedName>
        <fullName evidence="12">C2H2-type domain-containing protein</fullName>
    </recommendedName>
</protein>
<feature type="region of interest" description="Disordered" evidence="11">
    <location>
        <begin position="124"/>
        <end position="202"/>
    </location>
</feature>
<evidence type="ECO:0000256" key="6">
    <source>
        <dbReference type="ARBA" id="ARBA00022833"/>
    </source>
</evidence>
<evidence type="ECO:0000259" key="12">
    <source>
        <dbReference type="PROSITE" id="PS50157"/>
    </source>
</evidence>
<evidence type="ECO:0000256" key="2">
    <source>
        <dbReference type="ARBA" id="ARBA00006991"/>
    </source>
</evidence>
<dbReference type="PANTHER" id="PTHR47772">
    <property type="entry name" value="ZINC FINGER PROTEIN 200"/>
    <property type="match status" value="1"/>
</dbReference>
<feature type="compositionally biased region" description="Low complexity" evidence="11">
    <location>
        <begin position="263"/>
        <end position="276"/>
    </location>
</feature>
<evidence type="ECO:0000313" key="14">
    <source>
        <dbReference type="Proteomes" id="UP000694563"/>
    </source>
</evidence>
<feature type="domain" description="C2H2-type" evidence="12">
    <location>
        <begin position="202"/>
        <end position="229"/>
    </location>
</feature>
<feature type="compositionally biased region" description="Basic and acidic residues" evidence="11">
    <location>
        <begin position="1"/>
        <end position="10"/>
    </location>
</feature>
<keyword evidence="3" id="KW-0479">Metal-binding</keyword>